<dbReference type="EMBL" id="JAODYH010000004">
    <property type="protein sequence ID" value="MCT9811203.1"/>
    <property type="molecule type" value="Genomic_DNA"/>
</dbReference>
<evidence type="ECO:0000256" key="1">
    <source>
        <dbReference type="ARBA" id="ARBA00006484"/>
    </source>
</evidence>
<dbReference type="InterPro" id="IPR002347">
    <property type="entry name" value="SDR_fam"/>
</dbReference>
<keyword evidence="2" id="KW-0560">Oxidoreductase</keyword>
<dbReference type="RefSeq" id="WP_261500405.1">
    <property type="nucleotide sequence ID" value="NZ_JAODYH010000004.1"/>
</dbReference>
<dbReference type="SUPFAM" id="SSF51735">
    <property type="entry name" value="NAD(P)-binding Rossmann-fold domains"/>
    <property type="match status" value="1"/>
</dbReference>
<comment type="caution">
    <text evidence="3">The sequence shown here is derived from an EMBL/GenBank/DDBJ whole genome shotgun (WGS) entry which is preliminary data.</text>
</comment>
<dbReference type="InterPro" id="IPR020904">
    <property type="entry name" value="Sc_DH/Rdtase_CS"/>
</dbReference>
<accession>A0ABT2PLV7</accession>
<evidence type="ECO:0000313" key="3">
    <source>
        <dbReference type="EMBL" id="MCT9811203.1"/>
    </source>
</evidence>
<comment type="similarity">
    <text evidence="1">Belongs to the short-chain dehydrogenases/reductases (SDR) family.</text>
</comment>
<dbReference type="PRINTS" id="PR00081">
    <property type="entry name" value="GDHRDH"/>
</dbReference>
<keyword evidence="4" id="KW-1185">Reference proteome</keyword>
<name>A0ABT2PLV7_9BURK</name>
<dbReference type="PROSITE" id="PS00061">
    <property type="entry name" value="ADH_SHORT"/>
    <property type="match status" value="1"/>
</dbReference>
<dbReference type="PRINTS" id="PR00080">
    <property type="entry name" value="SDRFAMILY"/>
</dbReference>
<reference evidence="3 4" key="1">
    <citation type="submission" date="2022-09" db="EMBL/GenBank/DDBJ databases">
        <title>Draft genome of isolate Be4.</title>
        <authorList>
            <person name="Sanchez-Castro I."/>
            <person name="Martinez-Rodriguez P."/>
            <person name="Descostes M."/>
            <person name="Merroun M."/>
        </authorList>
    </citation>
    <scope>NUCLEOTIDE SEQUENCE [LARGE SCALE GENOMIC DNA]</scope>
    <source>
        <strain evidence="3 4">Be4</strain>
    </source>
</reference>
<gene>
    <name evidence="3" type="ORF">N0K08_11200</name>
</gene>
<dbReference type="Pfam" id="PF13561">
    <property type="entry name" value="adh_short_C2"/>
    <property type="match status" value="1"/>
</dbReference>
<dbReference type="InterPro" id="IPR036291">
    <property type="entry name" value="NAD(P)-bd_dom_sf"/>
</dbReference>
<protein>
    <submittedName>
        <fullName evidence="3">SDR family oxidoreductase</fullName>
    </submittedName>
</protein>
<dbReference type="Gene3D" id="3.40.50.720">
    <property type="entry name" value="NAD(P)-binding Rossmann-like Domain"/>
    <property type="match status" value="1"/>
</dbReference>
<sequence length="250" mass="26591">MSRLSNKIAIVTGAGSGFGAAIARAYVDAHAKVVLADLNLEAARRIAAELGDNASAVACDVSNYEQVKAMVQHCVQRFGTPDVVVNNAGTTHRNQSMLDVDEATFDRVFAVNVKSIYHMTRAVVPLMQANKRGVIINVGSVGGIRPRPGLTWYNSSKGAVKVMTKSMAVELAPDGIRVNLISPVMAATGLLKDFMGVEDTAENRARFVSTIPLGRMCEPVDVANAALFLASDEARFLTGLEMPVDGGRSI</sequence>
<evidence type="ECO:0000313" key="4">
    <source>
        <dbReference type="Proteomes" id="UP001525968"/>
    </source>
</evidence>
<organism evidence="3 4">
    <name type="scientific">Acidovorax bellezanensis</name>
    <dbReference type="NCBI Taxonomy" id="2976702"/>
    <lineage>
        <taxon>Bacteria</taxon>
        <taxon>Pseudomonadati</taxon>
        <taxon>Pseudomonadota</taxon>
        <taxon>Betaproteobacteria</taxon>
        <taxon>Burkholderiales</taxon>
        <taxon>Comamonadaceae</taxon>
        <taxon>Acidovorax</taxon>
    </lineage>
</organism>
<dbReference type="PANTHER" id="PTHR43639">
    <property type="entry name" value="OXIDOREDUCTASE, SHORT-CHAIN DEHYDROGENASE/REDUCTASE FAMILY (AFU_ORTHOLOGUE AFUA_5G02870)"/>
    <property type="match status" value="1"/>
</dbReference>
<dbReference type="NCBIfam" id="NF005559">
    <property type="entry name" value="PRK07231.1"/>
    <property type="match status" value="1"/>
</dbReference>
<dbReference type="Proteomes" id="UP001525968">
    <property type="component" value="Unassembled WGS sequence"/>
</dbReference>
<dbReference type="PANTHER" id="PTHR43639:SF1">
    <property type="entry name" value="SHORT-CHAIN DEHYDROGENASE_REDUCTASE FAMILY PROTEIN"/>
    <property type="match status" value="1"/>
</dbReference>
<evidence type="ECO:0000256" key="2">
    <source>
        <dbReference type="ARBA" id="ARBA00023002"/>
    </source>
</evidence>
<proteinExistence type="inferred from homology"/>